<dbReference type="SUPFAM" id="SSF46575">
    <property type="entry name" value="DNA polymerase III theta subunit-like"/>
    <property type="match status" value="1"/>
</dbReference>
<dbReference type="Pfam" id="PF11686">
    <property type="entry name" value="DUF3283"/>
    <property type="match status" value="1"/>
</dbReference>
<dbReference type="GO" id="GO:0003887">
    <property type="term" value="F:DNA-directed DNA polymerase activity"/>
    <property type="evidence" value="ECO:0007669"/>
    <property type="project" value="InterPro"/>
</dbReference>
<dbReference type="KEGG" id="vih:AB0763_14730"/>
<dbReference type="GO" id="GO:0003677">
    <property type="term" value="F:DNA binding"/>
    <property type="evidence" value="ECO:0007669"/>
    <property type="project" value="InterPro"/>
</dbReference>
<dbReference type="InterPro" id="IPR021700">
    <property type="entry name" value="DUF3283"/>
</dbReference>
<geneLocation type="plasmid" evidence="1">
    <name>p-HB236076</name>
</geneLocation>
<dbReference type="AlphaFoldDB" id="A0AB39HG55"/>
<dbReference type="GO" id="GO:0006260">
    <property type="term" value="P:DNA replication"/>
    <property type="evidence" value="ECO:0007669"/>
    <property type="project" value="InterPro"/>
</dbReference>
<dbReference type="Gene3D" id="1.20.58.250">
    <property type="entry name" value="DNA polymerase III-theta"/>
    <property type="match status" value="1"/>
</dbReference>
<proteinExistence type="predicted"/>
<dbReference type="InterPro" id="IPR036745">
    <property type="entry name" value="PolIII_theta_sf"/>
</dbReference>
<dbReference type="RefSeq" id="WP_306099198.1">
    <property type="nucleotide sequence ID" value="NZ_CP162602.1"/>
</dbReference>
<accession>A0AB39HG55</accession>
<organism evidence="1">
    <name type="scientific">Vibrio sp. HB236076</name>
    <dbReference type="NCBI Taxonomy" id="3232307"/>
    <lineage>
        <taxon>Bacteria</taxon>
        <taxon>Pseudomonadati</taxon>
        <taxon>Pseudomonadota</taxon>
        <taxon>Gammaproteobacteria</taxon>
        <taxon>Vibrionales</taxon>
        <taxon>Vibrionaceae</taxon>
        <taxon>Vibrio</taxon>
    </lineage>
</organism>
<dbReference type="EMBL" id="CP162602">
    <property type="protein sequence ID" value="XDK27019.1"/>
    <property type="molecule type" value="Genomic_DNA"/>
</dbReference>
<protein>
    <submittedName>
        <fullName evidence="1">DUF3283 family protein</fullName>
    </submittedName>
</protein>
<evidence type="ECO:0000313" key="1">
    <source>
        <dbReference type="EMBL" id="XDK27019.1"/>
    </source>
</evidence>
<keyword evidence="1" id="KW-0614">Plasmid</keyword>
<sequence>MPYNLSLLSPDDKYKIELDKQASFLVWQWRNAKVGEEVFEQEIQKLKREQYQQWFIESIEKYKQLS</sequence>
<name>A0AB39HG55_9VIBR</name>
<reference evidence="1" key="1">
    <citation type="submission" date="2024-07" db="EMBL/GenBank/DDBJ databases">
        <title>Genome Analysis of a Potential Novel Vibrio Species Secreting pH- and Thermo-stable Alginate Lyase and its Application in Producing Alginate Oligosaccharides.</title>
        <authorList>
            <person name="Huang H."/>
            <person name="Bao K."/>
        </authorList>
    </citation>
    <scope>NUCLEOTIDE SEQUENCE</scope>
    <source>
        <strain evidence="1">HB236076</strain>
        <plasmid evidence="1">p-HB236076</plasmid>
    </source>
</reference>
<gene>
    <name evidence="1" type="ORF">AB0763_14730</name>
</gene>